<reference evidence="1 2" key="1">
    <citation type="submission" date="2024-02" db="EMBL/GenBank/DDBJ databases">
        <title>Adaptive strategies in a cosmopolitan and abundant soil bacterium.</title>
        <authorList>
            <person name="Carini P."/>
        </authorList>
    </citation>
    <scope>NUCLEOTIDE SEQUENCE [LARGE SCALE GENOMIC DNA]</scope>
    <source>
        <strain evidence="1 2">AZCC 1608</strain>
    </source>
</reference>
<name>A0ABU8B696_9BRAD</name>
<gene>
    <name evidence="1" type="ORF">V1286_001584</name>
</gene>
<organism evidence="1 2">
    <name type="scientific">Bradyrhizobium algeriense</name>
    <dbReference type="NCBI Taxonomy" id="634784"/>
    <lineage>
        <taxon>Bacteria</taxon>
        <taxon>Pseudomonadati</taxon>
        <taxon>Pseudomonadota</taxon>
        <taxon>Alphaproteobacteria</taxon>
        <taxon>Hyphomicrobiales</taxon>
        <taxon>Nitrobacteraceae</taxon>
        <taxon>Bradyrhizobium</taxon>
    </lineage>
</organism>
<dbReference type="NCBIfam" id="TIGR04396">
    <property type="entry name" value="surf_polysacc"/>
    <property type="match status" value="1"/>
</dbReference>
<keyword evidence="2" id="KW-1185">Reference proteome</keyword>
<protein>
    <submittedName>
        <fullName evidence="1">Surface carbohydrate biosynthesis protein</fullName>
    </submittedName>
</protein>
<evidence type="ECO:0000313" key="2">
    <source>
        <dbReference type="Proteomes" id="UP001364224"/>
    </source>
</evidence>
<dbReference type="InterPro" id="IPR030906">
    <property type="entry name" value="Surf_polysacc"/>
</dbReference>
<proteinExistence type="predicted"/>
<comment type="caution">
    <text evidence="1">The sequence shown here is derived from an EMBL/GenBank/DDBJ whole genome shotgun (WGS) entry which is preliminary data.</text>
</comment>
<dbReference type="RefSeq" id="WP_334478691.1">
    <property type="nucleotide sequence ID" value="NZ_JAZHRV010000001.1"/>
</dbReference>
<dbReference type="Proteomes" id="UP001364224">
    <property type="component" value="Unassembled WGS sequence"/>
</dbReference>
<accession>A0ABU8B696</accession>
<evidence type="ECO:0000313" key="1">
    <source>
        <dbReference type="EMBL" id="MEH2554055.1"/>
    </source>
</evidence>
<sequence length="467" mass="50636">MPDKPHVCLIVDNPLRDLEGLVLLGRQLATKGATVTLVPMYEQGFDVPALRPDLVLVNYTRPNNADLIKAYKRAGILVGVLDTEGIGGKNPDQFAEMVQSVGCTDLVDLYCVWGQAQHAAFLRRGTVPAALLHATGCPRYDFCAAPWRAALPRPPLEPGYVLINTNFPVANPRFSDSSSAEEDSMVQAGFSREFARQFVADAGKAYRSVLETSLKLAKHFSDVQFVLRPHPFENIASYDVLAELPNFHVRQDGTSLEWISGARLLVHQNCSTAIEATMLKVEPLSMEWFNTPSLRLDAATRVSRGAGSESDLIELVRQGLDGRLSPVARETEQFRQQIIGDLFTAVDGASSSRVTSAILDAIATASGGKRDTSALPRASLRGVAAEAVRRALGYKASSALRRSYSAPESERRRIGKAFSPEMVNSALRRICAASGDGRHFVVQPATGSSRRMSRALSGASLQLAEAV</sequence>
<dbReference type="EMBL" id="JAZHRV010000001">
    <property type="protein sequence ID" value="MEH2554055.1"/>
    <property type="molecule type" value="Genomic_DNA"/>
</dbReference>